<reference evidence="1 2" key="1">
    <citation type="journal article" date="2010" name="Stand. Genomic Sci.">
        <title>Complete genome sequence of Archaeoglobus profundus type strain (AV18).</title>
        <authorList>
            <person name="von Jan M."/>
            <person name="Lapidus A."/>
            <person name="Del Rio T.G."/>
            <person name="Copeland A."/>
            <person name="Tice H."/>
            <person name="Cheng J.F."/>
            <person name="Lucas S."/>
            <person name="Chen F."/>
            <person name="Nolan M."/>
            <person name="Goodwin L."/>
            <person name="Han C."/>
            <person name="Pitluck S."/>
            <person name="Liolios K."/>
            <person name="Ivanova N."/>
            <person name="Mavromatis K."/>
            <person name="Ovchinnikova G."/>
            <person name="Chertkov O."/>
            <person name="Pati A."/>
            <person name="Chen A."/>
            <person name="Palaniappan K."/>
            <person name="Land M."/>
            <person name="Hauser L."/>
            <person name="Chang Y.J."/>
            <person name="Jeffries C.D."/>
            <person name="Saunders E."/>
            <person name="Brettin T."/>
            <person name="Detter J.C."/>
            <person name="Chain P."/>
            <person name="Eichinger K."/>
            <person name="Huber H."/>
            <person name="Spring S."/>
            <person name="Rohde M."/>
            <person name="Goker M."/>
            <person name="Wirth R."/>
            <person name="Woyke T."/>
            <person name="Bristow J."/>
            <person name="Eisen J.A."/>
            <person name="Markowitz V."/>
            <person name="Hugenholtz P."/>
            <person name="Kyrpides N.C."/>
            <person name="Klenk H.P."/>
        </authorList>
    </citation>
    <scope>NUCLEOTIDE SEQUENCE [LARGE SCALE GENOMIC DNA]</scope>
    <source>
        <strain evidence="2">DSM 5631 / JCM 9629 / NBRC 100127 / Av18</strain>
    </source>
</reference>
<dbReference type="AlphaFoldDB" id="D2REY7"/>
<accession>D2REY7</accession>
<dbReference type="KEGG" id="apo:Arcpr_1635"/>
<dbReference type="EMBL" id="CP001857">
    <property type="protein sequence ID" value="ADB58681.1"/>
    <property type="molecule type" value="Genomic_DNA"/>
</dbReference>
<name>D2REY7_ARCPA</name>
<dbReference type="InterPro" id="IPR035157">
    <property type="entry name" value="DUF5395"/>
</dbReference>
<dbReference type="GeneID" id="8740328"/>
<keyword evidence="2" id="KW-1185">Reference proteome</keyword>
<dbReference type="Proteomes" id="UP000001901">
    <property type="component" value="Chromosome"/>
</dbReference>
<gene>
    <name evidence="1" type="ordered locus">Arcpr_1635</name>
</gene>
<organism evidence="1 2">
    <name type="scientific">Archaeoglobus profundus (strain DSM 5631 / JCM 9629 / NBRC 100127 / Av18)</name>
    <dbReference type="NCBI Taxonomy" id="572546"/>
    <lineage>
        <taxon>Archaea</taxon>
        <taxon>Methanobacteriati</taxon>
        <taxon>Methanobacteriota</taxon>
        <taxon>Archaeoglobi</taxon>
        <taxon>Archaeoglobales</taxon>
        <taxon>Archaeoglobaceae</taxon>
        <taxon>Archaeoglobus</taxon>
    </lineage>
</organism>
<dbReference type="eggNOG" id="arCOG10395">
    <property type="taxonomic scope" value="Archaea"/>
</dbReference>
<dbReference type="PaxDb" id="572546-Arcpr_1635"/>
<dbReference type="Pfam" id="PF17373">
    <property type="entry name" value="DUF5395"/>
    <property type="match status" value="1"/>
</dbReference>
<dbReference type="OrthoDB" id="379705at2157"/>
<evidence type="ECO:0000313" key="2">
    <source>
        <dbReference type="Proteomes" id="UP000001901"/>
    </source>
</evidence>
<protein>
    <submittedName>
        <fullName evidence="1">Uncharacterized protein</fullName>
    </submittedName>
</protein>
<proteinExistence type="predicted"/>
<dbReference type="RefSeq" id="WP_012941017.1">
    <property type="nucleotide sequence ID" value="NC_013741.1"/>
</dbReference>
<evidence type="ECO:0000313" key="1">
    <source>
        <dbReference type="EMBL" id="ADB58681.1"/>
    </source>
</evidence>
<dbReference type="HOGENOM" id="CLU_192947_0_0_2"/>
<dbReference type="STRING" id="572546.Arcpr_1635"/>
<sequence>MEVSLRLRFEFSWIAEGNGLVIRADTLDELDKEIAKELKKLGYKGTVKVHMKFDYETIPQWIRQFHPHYFNRTVVLKID</sequence>